<accession>A0ABR2AGH9</accession>
<feature type="compositionally biased region" description="Polar residues" evidence="1">
    <location>
        <begin position="126"/>
        <end position="137"/>
    </location>
</feature>
<evidence type="ECO:0000313" key="2">
    <source>
        <dbReference type="EMBL" id="KAK8492258.1"/>
    </source>
</evidence>
<name>A0ABR2AGH9_9ROSI</name>
<evidence type="ECO:0000313" key="3">
    <source>
        <dbReference type="Proteomes" id="UP001472677"/>
    </source>
</evidence>
<comment type="caution">
    <text evidence="2">The sequence shown here is derived from an EMBL/GenBank/DDBJ whole genome shotgun (WGS) entry which is preliminary data.</text>
</comment>
<dbReference type="EMBL" id="JBBPBM010000732">
    <property type="protein sequence ID" value="KAK8492258.1"/>
    <property type="molecule type" value="Genomic_DNA"/>
</dbReference>
<feature type="region of interest" description="Disordered" evidence="1">
    <location>
        <begin position="61"/>
        <end position="137"/>
    </location>
</feature>
<feature type="compositionally biased region" description="Low complexity" evidence="1">
    <location>
        <begin position="90"/>
        <end position="99"/>
    </location>
</feature>
<keyword evidence="3" id="KW-1185">Reference proteome</keyword>
<protein>
    <submittedName>
        <fullName evidence="2">Uncharacterized protein</fullName>
    </submittedName>
</protein>
<sequence>MRVEIKNHTVSARHGIGCCSLRYSKLQTERRLTAASKPLRPLLLPFDSENAMAPRHLKSHFLSTSSSSTSSTSSLSSSEASTKRCPSPSPSVSRTSSHSAAIMMLKHAASSAVRRSQSVGRRPAVTSRSYNSTDLNGNNCNKKRQRIIHCSEVALHFDEKLIHFILGRVVFLSV</sequence>
<dbReference type="Proteomes" id="UP001472677">
    <property type="component" value="Unassembled WGS sequence"/>
</dbReference>
<gene>
    <name evidence="2" type="ORF">V6N12_073317</name>
</gene>
<reference evidence="2 3" key="1">
    <citation type="journal article" date="2024" name="G3 (Bethesda)">
        <title>Genome assembly of Hibiscus sabdariffa L. provides insights into metabolisms of medicinal natural products.</title>
        <authorList>
            <person name="Kim T."/>
        </authorList>
    </citation>
    <scope>NUCLEOTIDE SEQUENCE [LARGE SCALE GENOMIC DNA]</scope>
    <source>
        <strain evidence="2">TK-2024</strain>
        <tissue evidence="2">Old leaves</tissue>
    </source>
</reference>
<feature type="compositionally biased region" description="Low complexity" evidence="1">
    <location>
        <begin position="108"/>
        <end position="122"/>
    </location>
</feature>
<proteinExistence type="predicted"/>
<organism evidence="2 3">
    <name type="scientific">Hibiscus sabdariffa</name>
    <name type="common">roselle</name>
    <dbReference type="NCBI Taxonomy" id="183260"/>
    <lineage>
        <taxon>Eukaryota</taxon>
        <taxon>Viridiplantae</taxon>
        <taxon>Streptophyta</taxon>
        <taxon>Embryophyta</taxon>
        <taxon>Tracheophyta</taxon>
        <taxon>Spermatophyta</taxon>
        <taxon>Magnoliopsida</taxon>
        <taxon>eudicotyledons</taxon>
        <taxon>Gunneridae</taxon>
        <taxon>Pentapetalae</taxon>
        <taxon>rosids</taxon>
        <taxon>malvids</taxon>
        <taxon>Malvales</taxon>
        <taxon>Malvaceae</taxon>
        <taxon>Malvoideae</taxon>
        <taxon>Hibiscus</taxon>
    </lineage>
</organism>
<feature type="compositionally biased region" description="Low complexity" evidence="1">
    <location>
        <begin position="62"/>
        <end position="78"/>
    </location>
</feature>
<evidence type="ECO:0000256" key="1">
    <source>
        <dbReference type="SAM" id="MobiDB-lite"/>
    </source>
</evidence>